<evidence type="ECO:0000313" key="2">
    <source>
        <dbReference type="EMBL" id="KAK0301659.1"/>
    </source>
</evidence>
<evidence type="ECO:0000313" key="3">
    <source>
        <dbReference type="Proteomes" id="UP001168146"/>
    </source>
</evidence>
<dbReference type="EMBL" id="JASUXU010000316">
    <property type="protein sequence ID" value="KAK0301659.1"/>
    <property type="molecule type" value="Genomic_DNA"/>
</dbReference>
<dbReference type="Proteomes" id="UP001168146">
    <property type="component" value="Unassembled WGS sequence"/>
</dbReference>
<reference evidence="2" key="1">
    <citation type="submission" date="2021-12" db="EMBL/GenBank/DDBJ databases">
        <title>Black yeast isolated from Biological Soil Crust.</title>
        <authorList>
            <person name="Kurbessoian T."/>
        </authorList>
    </citation>
    <scope>NUCLEOTIDE SEQUENCE</scope>
    <source>
        <strain evidence="2">CCFEE 5208</strain>
    </source>
</reference>
<dbReference type="AlphaFoldDB" id="A0AAN6IZ13"/>
<sequence>MSPIPEDTPMYDANNCHFAMSPDKCKLYDINNIKYAMRLWVQTRLLDAEHELKRQRRRRASTPTITLSSAGEEAGYRWSSS</sequence>
<organism evidence="2 3">
    <name type="scientific">Friedmanniomyces endolithicus</name>
    <dbReference type="NCBI Taxonomy" id="329885"/>
    <lineage>
        <taxon>Eukaryota</taxon>
        <taxon>Fungi</taxon>
        <taxon>Dikarya</taxon>
        <taxon>Ascomycota</taxon>
        <taxon>Pezizomycotina</taxon>
        <taxon>Dothideomycetes</taxon>
        <taxon>Dothideomycetidae</taxon>
        <taxon>Mycosphaerellales</taxon>
        <taxon>Teratosphaeriaceae</taxon>
        <taxon>Friedmanniomyces</taxon>
    </lineage>
</organism>
<feature type="region of interest" description="Disordered" evidence="1">
    <location>
        <begin position="53"/>
        <end position="81"/>
    </location>
</feature>
<accession>A0AAN6IZ13</accession>
<name>A0AAN6IZ13_9PEZI</name>
<gene>
    <name evidence="2" type="ORF">LTR82_018184</name>
</gene>
<proteinExistence type="predicted"/>
<protein>
    <submittedName>
        <fullName evidence="2">Uncharacterized protein</fullName>
    </submittedName>
</protein>
<comment type="caution">
    <text evidence="2">The sequence shown here is derived from an EMBL/GenBank/DDBJ whole genome shotgun (WGS) entry which is preliminary data.</text>
</comment>
<evidence type="ECO:0000256" key="1">
    <source>
        <dbReference type="SAM" id="MobiDB-lite"/>
    </source>
</evidence>